<dbReference type="PANTHER" id="PTHR37540">
    <property type="entry name" value="TRANSCRIPTION FACTOR (ACR-2), PUTATIVE-RELATED-RELATED"/>
    <property type="match status" value="1"/>
</dbReference>
<dbReference type="RefSeq" id="XP_033674764.1">
    <property type="nucleotide sequence ID" value="XM_033811043.1"/>
</dbReference>
<feature type="region of interest" description="Disordered" evidence="1">
    <location>
        <begin position="319"/>
        <end position="347"/>
    </location>
</feature>
<keyword evidence="3" id="KW-1185">Reference proteome</keyword>
<name>A0A6A6D496_ZASCE</name>
<accession>A0A6A6D496</accession>
<dbReference type="Proteomes" id="UP000799537">
    <property type="component" value="Unassembled WGS sequence"/>
</dbReference>
<reference evidence="2" key="1">
    <citation type="journal article" date="2020" name="Stud. Mycol.">
        <title>101 Dothideomycetes genomes: a test case for predicting lifestyles and emergence of pathogens.</title>
        <authorList>
            <person name="Haridas S."/>
            <person name="Albert R."/>
            <person name="Binder M."/>
            <person name="Bloem J."/>
            <person name="Labutti K."/>
            <person name="Salamov A."/>
            <person name="Andreopoulos B."/>
            <person name="Baker S."/>
            <person name="Barry K."/>
            <person name="Bills G."/>
            <person name="Bluhm B."/>
            <person name="Cannon C."/>
            <person name="Castanera R."/>
            <person name="Culley D."/>
            <person name="Daum C."/>
            <person name="Ezra D."/>
            <person name="Gonzalez J."/>
            <person name="Henrissat B."/>
            <person name="Kuo A."/>
            <person name="Liang C."/>
            <person name="Lipzen A."/>
            <person name="Lutzoni F."/>
            <person name="Magnuson J."/>
            <person name="Mondo S."/>
            <person name="Nolan M."/>
            <person name="Ohm R."/>
            <person name="Pangilinan J."/>
            <person name="Park H.-J."/>
            <person name="Ramirez L."/>
            <person name="Alfaro M."/>
            <person name="Sun H."/>
            <person name="Tritt A."/>
            <person name="Yoshinaga Y."/>
            <person name="Zwiers L.-H."/>
            <person name="Turgeon B."/>
            <person name="Goodwin S."/>
            <person name="Spatafora J."/>
            <person name="Crous P."/>
            <person name="Grigoriev I."/>
        </authorList>
    </citation>
    <scope>NUCLEOTIDE SEQUENCE</scope>
    <source>
        <strain evidence="2">ATCC 36951</strain>
    </source>
</reference>
<dbReference type="EMBL" id="ML993579">
    <property type="protein sequence ID" value="KAF2173875.1"/>
    <property type="molecule type" value="Genomic_DNA"/>
</dbReference>
<feature type="compositionally biased region" description="Low complexity" evidence="1">
    <location>
        <begin position="54"/>
        <end position="67"/>
    </location>
</feature>
<feature type="region of interest" description="Disordered" evidence="1">
    <location>
        <begin position="1"/>
        <end position="105"/>
    </location>
</feature>
<feature type="compositionally biased region" description="Basic and acidic residues" evidence="1">
    <location>
        <begin position="1"/>
        <end position="19"/>
    </location>
</feature>
<gene>
    <name evidence="2" type="ORF">M409DRAFT_48790</name>
</gene>
<protein>
    <submittedName>
        <fullName evidence="2">Uncharacterized protein</fullName>
    </submittedName>
</protein>
<dbReference type="OrthoDB" id="4159781at2759"/>
<evidence type="ECO:0000313" key="2">
    <source>
        <dbReference type="EMBL" id="KAF2173875.1"/>
    </source>
</evidence>
<sequence>MSEIIFLDHDRSKDDESRRQVRSKAAQHSHRFGPRKPKARKPTTRPSGKRKVSGSEASSSRRGSAISLAKAATSASRDVSEDEVQRTDHETRHSTPLTERRASIPRLGSYADEPFDSYPVPAQPWFGEALYNMGHFMRRGWSSLRATPAEQDETLLWVRRLTLSEPAYFYMNMLSLMGDLVSRQQNDPRLLVWLTTQVVGSVNEALSDPARSLAVGTVLTVGRLALREIVIGDMNSGITYHRTAFARMIVMAGGLDVLGLPRLVRSHLGWADRLMTRKTGIKISQMEPSLLDEPTFAASGMNGDVGDDTRVLDAYLPYRTRKPGSPPAEAMEEAASTGIERSRPIGR</sequence>
<organism evidence="2 3">
    <name type="scientific">Zasmidium cellare ATCC 36951</name>
    <dbReference type="NCBI Taxonomy" id="1080233"/>
    <lineage>
        <taxon>Eukaryota</taxon>
        <taxon>Fungi</taxon>
        <taxon>Dikarya</taxon>
        <taxon>Ascomycota</taxon>
        <taxon>Pezizomycotina</taxon>
        <taxon>Dothideomycetes</taxon>
        <taxon>Dothideomycetidae</taxon>
        <taxon>Mycosphaerellales</taxon>
        <taxon>Mycosphaerellaceae</taxon>
        <taxon>Zasmidium</taxon>
    </lineage>
</organism>
<feature type="compositionally biased region" description="Basic residues" evidence="1">
    <location>
        <begin position="20"/>
        <end position="52"/>
    </location>
</feature>
<evidence type="ECO:0000256" key="1">
    <source>
        <dbReference type="SAM" id="MobiDB-lite"/>
    </source>
</evidence>
<dbReference type="GeneID" id="54564315"/>
<proteinExistence type="predicted"/>
<dbReference type="AlphaFoldDB" id="A0A6A6D496"/>
<dbReference type="PANTHER" id="PTHR37540:SF5">
    <property type="entry name" value="TRANSCRIPTION FACTOR DOMAIN-CONTAINING PROTEIN"/>
    <property type="match status" value="1"/>
</dbReference>
<feature type="compositionally biased region" description="Basic and acidic residues" evidence="1">
    <location>
        <begin position="83"/>
        <end position="102"/>
    </location>
</feature>
<evidence type="ECO:0000313" key="3">
    <source>
        <dbReference type="Proteomes" id="UP000799537"/>
    </source>
</evidence>